<sequence length="199" mass="22116">MWENRFATSPDYVFGTAPAQFMVDHRDHLIKGATALAVADGEGRNSVYMAEQGMDVTALEFAPSAIARAHKLASERGVSVEFLQRDIMNEPWPARTYDLVAGIFIQFVGPDGRRQQFQRMKDATKPGGLVMLHGYRPEQLDYGTGGPPNAENMYTEVILRAAFVGWDILVLKEYDREVQEGRGHSGMSALIDLIARKPA</sequence>
<dbReference type="PANTHER" id="PTHR43861:SF3">
    <property type="entry name" value="PUTATIVE (AFU_ORTHOLOGUE AFUA_2G14390)-RELATED"/>
    <property type="match status" value="1"/>
</dbReference>
<protein>
    <submittedName>
        <fullName evidence="3">Methyltransferase domain-containing protein</fullName>
    </submittedName>
</protein>
<dbReference type="RefSeq" id="WP_093092838.1">
    <property type="nucleotide sequence ID" value="NZ_FOTQ01000002.1"/>
</dbReference>
<keyword evidence="3" id="KW-0489">Methyltransferase</keyword>
<keyword evidence="4" id="KW-1185">Reference proteome</keyword>
<accession>A0A1I4LHU4</accession>
<dbReference type="Gene3D" id="3.40.50.150">
    <property type="entry name" value="Vaccinia Virus protein VP39"/>
    <property type="match status" value="1"/>
</dbReference>
<dbReference type="OrthoDB" id="9786503at2"/>
<evidence type="ECO:0000259" key="2">
    <source>
        <dbReference type="Pfam" id="PF13649"/>
    </source>
</evidence>
<proteinExistence type="predicted"/>
<evidence type="ECO:0000313" key="3">
    <source>
        <dbReference type="EMBL" id="SFL90383.1"/>
    </source>
</evidence>
<reference evidence="3 4" key="1">
    <citation type="submission" date="2016-10" db="EMBL/GenBank/DDBJ databases">
        <authorList>
            <person name="de Groot N.N."/>
        </authorList>
    </citation>
    <scope>NUCLEOTIDE SEQUENCE [LARGE SCALE GENOMIC DNA]</scope>
    <source>
        <strain evidence="3 4">DSM 15283</strain>
    </source>
</reference>
<dbReference type="Proteomes" id="UP000199144">
    <property type="component" value="Unassembled WGS sequence"/>
</dbReference>
<dbReference type="CDD" id="cd02440">
    <property type="entry name" value="AdoMet_MTases"/>
    <property type="match status" value="1"/>
</dbReference>
<dbReference type="InterPro" id="IPR029063">
    <property type="entry name" value="SAM-dependent_MTases_sf"/>
</dbReference>
<dbReference type="InterPro" id="IPR041698">
    <property type="entry name" value="Methyltransf_25"/>
</dbReference>
<gene>
    <name evidence="3" type="ORF">SAMN04488042_10289</name>
</gene>
<feature type="domain" description="Methyltransferase" evidence="2">
    <location>
        <begin position="36"/>
        <end position="128"/>
    </location>
</feature>
<dbReference type="AlphaFoldDB" id="A0A1I4LHU4"/>
<dbReference type="PANTHER" id="PTHR43861">
    <property type="entry name" value="TRANS-ACONITATE 2-METHYLTRANSFERASE-RELATED"/>
    <property type="match status" value="1"/>
</dbReference>
<dbReference type="STRING" id="254406.SAMN04488042_10289"/>
<organism evidence="3 4">
    <name type="scientific">Shimia aestuarii</name>
    <dbReference type="NCBI Taxonomy" id="254406"/>
    <lineage>
        <taxon>Bacteria</taxon>
        <taxon>Pseudomonadati</taxon>
        <taxon>Pseudomonadota</taxon>
        <taxon>Alphaproteobacteria</taxon>
        <taxon>Rhodobacterales</taxon>
        <taxon>Roseobacteraceae</taxon>
    </lineage>
</organism>
<keyword evidence="1 3" id="KW-0808">Transferase</keyword>
<name>A0A1I4LHU4_9RHOB</name>
<dbReference type="GO" id="GO:0008168">
    <property type="term" value="F:methyltransferase activity"/>
    <property type="evidence" value="ECO:0007669"/>
    <property type="project" value="UniProtKB-KW"/>
</dbReference>
<dbReference type="Pfam" id="PF13649">
    <property type="entry name" value="Methyltransf_25"/>
    <property type="match status" value="1"/>
</dbReference>
<dbReference type="EMBL" id="FOTQ01000002">
    <property type="protein sequence ID" value="SFL90383.1"/>
    <property type="molecule type" value="Genomic_DNA"/>
</dbReference>
<evidence type="ECO:0000256" key="1">
    <source>
        <dbReference type="ARBA" id="ARBA00022679"/>
    </source>
</evidence>
<evidence type="ECO:0000313" key="4">
    <source>
        <dbReference type="Proteomes" id="UP000199144"/>
    </source>
</evidence>
<dbReference type="GO" id="GO:0032259">
    <property type="term" value="P:methylation"/>
    <property type="evidence" value="ECO:0007669"/>
    <property type="project" value="UniProtKB-KW"/>
</dbReference>
<dbReference type="SUPFAM" id="SSF53335">
    <property type="entry name" value="S-adenosyl-L-methionine-dependent methyltransferases"/>
    <property type="match status" value="1"/>
</dbReference>